<dbReference type="Gene3D" id="3.30.70.100">
    <property type="match status" value="1"/>
</dbReference>
<evidence type="ECO:0000313" key="3">
    <source>
        <dbReference type="EMBL" id="MBM6759581.1"/>
    </source>
</evidence>
<dbReference type="InterPro" id="IPR003779">
    <property type="entry name" value="CMD-like"/>
</dbReference>
<feature type="domain" description="ABM" evidence="2">
    <location>
        <begin position="284"/>
        <end position="377"/>
    </location>
</feature>
<dbReference type="Pfam" id="PF03992">
    <property type="entry name" value="ABM"/>
    <property type="match status" value="1"/>
</dbReference>
<dbReference type="PANTHER" id="PTHR33570">
    <property type="entry name" value="4-CARBOXYMUCONOLACTONE DECARBOXYLASE FAMILY PROTEIN"/>
    <property type="match status" value="1"/>
</dbReference>
<dbReference type="Pfam" id="PF02627">
    <property type="entry name" value="CMD"/>
    <property type="match status" value="2"/>
</dbReference>
<dbReference type="RefSeq" id="WP_204476891.1">
    <property type="nucleotide sequence ID" value="NZ_JACJJW010000046.1"/>
</dbReference>
<feature type="chain" id="PRO_5047525913" evidence="1">
    <location>
        <begin position="23"/>
        <end position="383"/>
    </location>
</feature>
<dbReference type="InterPro" id="IPR052512">
    <property type="entry name" value="4CMD/NDH-1_regulator"/>
</dbReference>
<reference evidence="3 4" key="1">
    <citation type="journal article" date="2021" name="Sci. Rep.">
        <title>The distribution of antibiotic resistance genes in chicken gut microbiota commensals.</title>
        <authorList>
            <person name="Juricova H."/>
            <person name="Matiasovicova J."/>
            <person name="Kubasova T."/>
            <person name="Cejkova D."/>
            <person name="Rychlik I."/>
        </authorList>
    </citation>
    <scope>NUCLEOTIDE SEQUENCE [LARGE SCALE GENOMIC DNA]</scope>
    <source>
        <strain evidence="3 4">An801</strain>
    </source>
</reference>
<evidence type="ECO:0000259" key="2">
    <source>
        <dbReference type="PROSITE" id="PS51725"/>
    </source>
</evidence>
<keyword evidence="1" id="KW-0732">Signal</keyword>
<dbReference type="Proteomes" id="UP000703295">
    <property type="component" value="Unassembled WGS sequence"/>
</dbReference>
<gene>
    <name evidence="3" type="ORF">H6A31_12975</name>
</gene>
<keyword evidence="4" id="KW-1185">Reference proteome</keyword>
<dbReference type="InterPro" id="IPR011008">
    <property type="entry name" value="Dimeric_a/b-barrel"/>
</dbReference>
<evidence type="ECO:0000256" key="1">
    <source>
        <dbReference type="SAM" id="SignalP"/>
    </source>
</evidence>
<feature type="signal peptide" evidence="1">
    <location>
        <begin position="1"/>
        <end position="22"/>
    </location>
</feature>
<name>A0ABS2EYE8_9BACE</name>
<dbReference type="InterPro" id="IPR007138">
    <property type="entry name" value="ABM_dom"/>
</dbReference>
<dbReference type="PANTHER" id="PTHR33570:SF2">
    <property type="entry name" value="CARBOXYMUCONOLACTONE DECARBOXYLASE-LIKE DOMAIN-CONTAINING PROTEIN"/>
    <property type="match status" value="1"/>
</dbReference>
<dbReference type="SUPFAM" id="SSF54909">
    <property type="entry name" value="Dimeric alpha+beta barrel"/>
    <property type="match status" value="1"/>
</dbReference>
<organism evidence="3 4">
    <name type="scientific">Bacteroides mediterraneensis</name>
    <dbReference type="NCBI Taxonomy" id="1841856"/>
    <lineage>
        <taxon>Bacteria</taxon>
        <taxon>Pseudomonadati</taxon>
        <taxon>Bacteroidota</taxon>
        <taxon>Bacteroidia</taxon>
        <taxon>Bacteroidales</taxon>
        <taxon>Bacteroidaceae</taxon>
        <taxon>Bacteroides</taxon>
    </lineage>
</organism>
<dbReference type="Gene3D" id="1.20.1290.10">
    <property type="entry name" value="AhpD-like"/>
    <property type="match status" value="1"/>
</dbReference>
<dbReference type="EMBL" id="JACJJW010000046">
    <property type="protein sequence ID" value="MBM6759581.1"/>
    <property type="molecule type" value="Genomic_DNA"/>
</dbReference>
<protein>
    <submittedName>
        <fullName evidence="3">Carboxymuconolactone decarboxylase family protein</fullName>
    </submittedName>
</protein>
<dbReference type="InterPro" id="IPR029032">
    <property type="entry name" value="AhpD-like"/>
</dbReference>
<dbReference type="SUPFAM" id="SSF69118">
    <property type="entry name" value="AhpD-like"/>
    <property type="match status" value="1"/>
</dbReference>
<evidence type="ECO:0000313" key="4">
    <source>
        <dbReference type="Proteomes" id="UP000703295"/>
    </source>
</evidence>
<proteinExistence type="predicted"/>
<accession>A0ABS2EYE8</accession>
<dbReference type="PROSITE" id="PS51725">
    <property type="entry name" value="ABM"/>
    <property type="match status" value="1"/>
</dbReference>
<comment type="caution">
    <text evidence="3">The sequence shown here is derived from an EMBL/GenBank/DDBJ whole genome shotgun (WGS) entry which is preliminary data.</text>
</comment>
<sequence length="383" mass="42329">MRKVIGLIALVLAGSLSTMAQTADNSMNRIEICKQNYHTLFGGEPLTGQGTDPEMMDILQKFIFGEVFQTGNLTLKQREMITCITLATMQTLPQLKAYAGAALNVGVTPEELREVMYLTAPFIGFPKMLNAVATVNEVLQERGISLPLEKQGTVTEETRHATGKAIQDRLYPGGIASVMEGLPGDMGKQVEQFLTDYFFGEIYSRGAIDLQTRELLGYCVLTTLEAESQLRSHYHGNLNVGNTPETLTAAVIQCLPYIGFPAAIKALSIIKEEYSRPVPAENNLVRLSKITVDSTQLQAYNAFLKEEIEASIRLEPGVLTLYATAEKEAPHKVTILEIYADRAAYESHLKTPHFQKYKQGTLSMVKELELVDVKPLIPGLKIK</sequence>